<dbReference type="InterPro" id="IPR051661">
    <property type="entry name" value="Actin_filament_regulator"/>
</dbReference>
<dbReference type="GO" id="GO:0043332">
    <property type="term" value="C:mating projection tip"/>
    <property type="evidence" value="ECO:0007669"/>
    <property type="project" value="TreeGrafter"/>
</dbReference>
<evidence type="ECO:0000313" key="6">
    <source>
        <dbReference type="Proteomes" id="UP001163850"/>
    </source>
</evidence>
<dbReference type="PROSITE" id="PS51231">
    <property type="entry name" value="DAD"/>
    <property type="match status" value="1"/>
</dbReference>
<name>A0AA38UXB4_9AGAR</name>
<dbReference type="InterPro" id="IPR014767">
    <property type="entry name" value="DAD_dom"/>
</dbReference>
<feature type="coiled-coil region" evidence="1">
    <location>
        <begin position="252"/>
        <end position="279"/>
    </location>
</feature>
<feature type="compositionally biased region" description="Acidic residues" evidence="2">
    <location>
        <begin position="387"/>
        <end position="397"/>
    </location>
</feature>
<dbReference type="AlphaFoldDB" id="A0AA38UXB4"/>
<proteinExistence type="predicted"/>
<feature type="compositionally biased region" description="Low complexity" evidence="2">
    <location>
        <begin position="344"/>
        <end position="356"/>
    </location>
</feature>
<feature type="domain" description="FH2" evidence="4">
    <location>
        <begin position="1"/>
        <end position="265"/>
    </location>
</feature>
<dbReference type="PROSITE" id="PS51444">
    <property type="entry name" value="FH2"/>
    <property type="match status" value="1"/>
</dbReference>
<evidence type="ECO:0000256" key="2">
    <source>
        <dbReference type="SAM" id="MobiDB-lite"/>
    </source>
</evidence>
<dbReference type="GO" id="GO:0051016">
    <property type="term" value="P:barbed-end actin filament capping"/>
    <property type="evidence" value="ECO:0007669"/>
    <property type="project" value="TreeGrafter"/>
</dbReference>
<evidence type="ECO:0000256" key="1">
    <source>
        <dbReference type="SAM" id="Coils"/>
    </source>
</evidence>
<dbReference type="GO" id="GO:1903475">
    <property type="term" value="P:mitotic actomyosin contractile ring assembly"/>
    <property type="evidence" value="ECO:0007669"/>
    <property type="project" value="TreeGrafter"/>
</dbReference>
<evidence type="ECO:0000259" key="3">
    <source>
        <dbReference type="PROSITE" id="PS51231"/>
    </source>
</evidence>
<dbReference type="PANTHER" id="PTHR47102:SF2">
    <property type="entry name" value="PROTEIN BNI1"/>
    <property type="match status" value="1"/>
</dbReference>
<dbReference type="InterPro" id="IPR042201">
    <property type="entry name" value="FH2_Formin_sf"/>
</dbReference>
<dbReference type="PANTHER" id="PTHR47102">
    <property type="entry name" value="PROTEIN BNI1"/>
    <property type="match status" value="1"/>
</dbReference>
<evidence type="ECO:0008006" key="7">
    <source>
        <dbReference type="Google" id="ProtNLM"/>
    </source>
</evidence>
<sequence length="397" mass="44477">MVKLIQIERLGPRIEGMLYKCTFDERWSLLDDGAQKLTEAGNALLNAKSFKELLSLILLVGNYMNGTGIKGGAFGFRVSSVNKVMILVDRIPFILKSPFLQLVDTKSVNNTTLLHFLERTIMKHFPAMEEFLEELAKPAEAYRVNLQEVRKGNVDLRDGLKQIRKELADHFADMNQTDQFGSKMWSFVKKANAQVEDLSDDVNSAAAVFTEVVKYYGEEDRNMTSSEFYAIFKTFVTSYRKCKADNQSFAEERLALQKRKQAAQEMKETRERAAAANNETDDVLDSLLEKLRNGEGVSRKSRRTRAAEAQPAVPLTLQLDSSVVNDTADIARDMLAQLQSNGFAPMSSPTAPSNPSTRRRTRRRMEAPTSDGLLDARTPISPLAAEVELDLGSETDS</sequence>
<dbReference type="GO" id="GO:0032153">
    <property type="term" value="C:cell division site"/>
    <property type="evidence" value="ECO:0007669"/>
    <property type="project" value="TreeGrafter"/>
</dbReference>
<organism evidence="5 6">
    <name type="scientific">Lentinula detonsa</name>
    <dbReference type="NCBI Taxonomy" id="2804962"/>
    <lineage>
        <taxon>Eukaryota</taxon>
        <taxon>Fungi</taxon>
        <taxon>Dikarya</taxon>
        <taxon>Basidiomycota</taxon>
        <taxon>Agaricomycotina</taxon>
        <taxon>Agaricomycetes</taxon>
        <taxon>Agaricomycetidae</taxon>
        <taxon>Agaricales</taxon>
        <taxon>Marasmiineae</taxon>
        <taxon>Omphalotaceae</taxon>
        <taxon>Lentinula</taxon>
    </lineage>
</organism>
<feature type="region of interest" description="Disordered" evidence="2">
    <location>
        <begin position="341"/>
        <end position="397"/>
    </location>
</feature>
<feature type="domain" description="DAD" evidence="3">
    <location>
        <begin position="278"/>
        <end position="306"/>
    </location>
</feature>
<dbReference type="InterPro" id="IPR015425">
    <property type="entry name" value="FH2_Formin"/>
</dbReference>
<dbReference type="GO" id="GO:0051017">
    <property type="term" value="P:actin filament bundle assembly"/>
    <property type="evidence" value="ECO:0007669"/>
    <property type="project" value="TreeGrafter"/>
</dbReference>
<comment type="caution">
    <text evidence="5">The sequence shown here is derived from an EMBL/GenBank/DDBJ whole genome shotgun (WGS) entry which is preliminary data.</text>
</comment>
<keyword evidence="1" id="KW-0175">Coiled coil</keyword>
<dbReference type="Pfam" id="PF02181">
    <property type="entry name" value="FH2"/>
    <property type="match status" value="2"/>
</dbReference>
<evidence type="ECO:0000259" key="4">
    <source>
        <dbReference type="PROSITE" id="PS51444"/>
    </source>
</evidence>
<gene>
    <name evidence="5" type="ORF">F5890DRAFT_875271</name>
</gene>
<reference evidence="5" key="1">
    <citation type="submission" date="2022-08" db="EMBL/GenBank/DDBJ databases">
        <authorList>
            <consortium name="DOE Joint Genome Institute"/>
            <person name="Min B."/>
            <person name="Riley R."/>
            <person name="Sierra-Patev S."/>
            <person name="Naranjo-Ortiz M."/>
            <person name="Looney B."/>
            <person name="Konkel Z."/>
            <person name="Slot J.C."/>
            <person name="Sakamoto Y."/>
            <person name="Steenwyk J.L."/>
            <person name="Rokas A."/>
            <person name="Carro J."/>
            <person name="Camarero S."/>
            <person name="Ferreira P."/>
            <person name="Molpeceres G."/>
            <person name="Ruiz-Duenas F.J."/>
            <person name="Serrano A."/>
            <person name="Henrissat B."/>
            <person name="Drula E."/>
            <person name="Hughes K.W."/>
            <person name="Mata J.L."/>
            <person name="Ishikawa N.K."/>
            <person name="Vargas-Isla R."/>
            <person name="Ushijima S."/>
            <person name="Smith C.A."/>
            <person name="Ahrendt S."/>
            <person name="Andreopoulos W."/>
            <person name="He G."/>
            <person name="Labutti K."/>
            <person name="Lipzen A."/>
            <person name="Ng V."/>
            <person name="Sandor L."/>
            <person name="Barry K."/>
            <person name="Martinez A.T."/>
            <person name="Xiao Y."/>
            <person name="Gibbons J.G."/>
            <person name="Terashima K."/>
            <person name="Hibbett D.S."/>
            <person name="Grigoriev I.V."/>
        </authorList>
    </citation>
    <scope>NUCLEOTIDE SEQUENCE</scope>
    <source>
        <strain evidence="5">TFB7829</strain>
    </source>
</reference>
<dbReference type="SUPFAM" id="SSF101447">
    <property type="entry name" value="Formin homology 2 domain (FH2 domain)"/>
    <property type="match status" value="1"/>
</dbReference>
<protein>
    <recommendedName>
        <fullName evidence="7">FH2 domain-containing protein</fullName>
    </recommendedName>
</protein>
<dbReference type="EMBL" id="MU801893">
    <property type="protein sequence ID" value="KAJ3990055.1"/>
    <property type="molecule type" value="Genomic_DNA"/>
</dbReference>
<accession>A0AA38UXB4</accession>
<dbReference type="Gene3D" id="1.20.58.2220">
    <property type="entry name" value="Formin, FH2 domain"/>
    <property type="match status" value="1"/>
</dbReference>
<dbReference type="Proteomes" id="UP001163850">
    <property type="component" value="Unassembled WGS sequence"/>
</dbReference>
<evidence type="ECO:0000313" key="5">
    <source>
        <dbReference type="EMBL" id="KAJ3990055.1"/>
    </source>
</evidence>